<comment type="caution">
    <text evidence="2">The sequence shown here is derived from an EMBL/GenBank/DDBJ whole genome shotgun (WGS) entry which is preliminary data.</text>
</comment>
<protein>
    <recommendedName>
        <fullName evidence="1">Endonuclease/exonuclease/phosphatase domain-containing protein</fullName>
    </recommendedName>
</protein>
<evidence type="ECO:0000259" key="1">
    <source>
        <dbReference type="Pfam" id="PF03372"/>
    </source>
</evidence>
<keyword evidence="3" id="KW-1185">Reference proteome</keyword>
<accession>A0ABD3NJ87</accession>
<dbReference type="InterPro" id="IPR036691">
    <property type="entry name" value="Endo/exonu/phosph_ase_sf"/>
</dbReference>
<sequence>MRIQTITTSFLLRAFLPHASPVVPKNTRVVASYAMSTSTPPSLSPNTHNLRIVSYNVLSSKLARPSHFTTTNPDHLDATNRLPLILTKLENELNRGFAASHGTEQTKSSALPPPTIVCLQEIDYTFTSALHAFFANRGYHFVTGLYGKRFNGYMGVGIAYPIKEFDTIHVDICRLSDEREGGWPRIPEEVEDSNDGPIKRVAQSVTKRLWRFTSYTVERTSALLHNYVGKHLGANYRLALGLSTTTTASNIDPWEMSENRHNVLLTAVLKFRNESAASKSSGVFSISNYHMPCAFYCPPVMNIHVDMAARRVQQLATKAWADIHREEHPNDCQGAAVPHILAGDFNILPESSHYKLITTGALDESDVTYPPLKHGMKWSPTCHSMDSAYALHSGGTEPSFTNYAHLKEEEEPFIGTLDYIFLSRRDGTERNNEGDRIGKSWIVRDVVKLPERDVSGGPFPNDREPSDHLLIGADLELVTEM</sequence>
<dbReference type="Gene3D" id="3.60.10.10">
    <property type="entry name" value="Endonuclease/exonuclease/phosphatase"/>
    <property type="match status" value="1"/>
</dbReference>
<dbReference type="AlphaFoldDB" id="A0ABD3NJ87"/>
<dbReference type="Proteomes" id="UP001516023">
    <property type="component" value="Unassembled WGS sequence"/>
</dbReference>
<proteinExistence type="predicted"/>
<dbReference type="InterPro" id="IPR005135">
    <property type="entry name" value="Endo/exonuclease/phosphatase"/>
</dbReference>
<dbReference type="PANTHER" id="PTHR12121">
    <property type="entry name" value="CARBON CATABOLITE REPRESSOR PROTEIN 4"/>
    <property type="match status" value="1"/>
</dbReference>
<gene>
    <name evidence="2" type="ORF">HJC23_006326</name>
</gene>
<dbReference type="InterPro" id="IPR050410">
    <property type="entry name" value="CCR4/nocturin_mRNA_transcr"/>
</dbReference>
<organism evidence="2 3">
    <name type="scientific">Cyclotella cryptica</name>
    <dbReference type="NCBI Taxonomy" id="29204"/>
    <lineage>
        <taxon>Eukaryota</taxon>
        <taxon>Sar</taxon>
        <taxon>Stramenopiles</taxon>
        <taxon>Ochrophyta</taxon>
        <taxon>Bacillariophyta</taxon>
        <taxon>Coscinodiscophyceae</taxon>
        <taxon>Thalassiosirophycidae</taxon>
        <taxon>Stephanodiscales</taxon>
        <taxon>Stephanodiscaceae</taxon>
        <taxon>Cyclotella</taxon>
    </lineage>
</organism>
<dbReference type="SUPFAM" id="SSF56219">
    <property type="entry name" value="DNase I-like"/>
    <property type="match status" value="1"/>
</dbReference>
<feature type="domain" description="Endonuclease/exonuclease/phosphatase" evidence="1">
    <location>
        <begin position="113"/>
        <end position="468"/>
    </location>
</feature>
<evidence type="ECO:0000313" key="3">
    <source>
        <dbReference type="Proteomes" id="UP001516023"/>
    </source>
</evidence>
<reference evidence="2 3" key="1">
    <citation type="journal article" date="2020" name="G3 (Bethesda)">
        <title>Improved Reference Genome for Cyclotella cryptica CCMP332, a Model for Cell Wall Morphogenesis, Salinity Adaptation, and Lipid Production in Diatoms (Bacillariophyta).</title>
        <authorList>
            <person name="Roberts W.R."/>
            <person name="Downey K.M."/>
            <person name="Ruck E.C."/>
            <person name="Traller J.C."/>
            <person name="Alverson A.J."/>
        </authorList>
    </citation>
    <scope>NUCLEOTIDE SEQUENCE [LARGE SCALE GENOMIC DNA]</scope>
    <source>
        <strain evidence="2 3">CCMP332</strain>
    </source>
</reference>
<dbReference type="PANTHER" id="PTHR12121:SF101">
    <property type="entry name" value="ENDONUCLEASE_EXONUCLEASE_PHOSPHATASE DOMAIN-CONTAINING PROTEIN"/>
    <property type="match status" value="1"/>
</dbReference>
<evidence type="ECO:0000313" key="2">
    <source>
        <dbReference type="EMBL" id="KAL3775978.1"/>
    </source>
</evidence>
<name>A0ABD3NJ87_9STRA</name>
<dbReference type="EMBL" id="JABMIG020000519">
    <property type="protein sequence ID" value="KAL3775978.1"/>
    <property type="molecule type" value="Genomic_DNA"/>
</dbReference>
<dbReference type="Pfam" id="PF03372">
    <property type="entry name" value="Exo_endo_phos"/>
    <property type="match status" value="1"/>
</dbReference>